<dbReference type="AlphaFoldDB" id="A0AAV1ZK87"/>
<comment type="caution">
    <text evidence="2">The sequence shown here is derived from an EMBL/GenBank/DDBJ whole genome shotgun (WGS) entry which is preliminary data.</text>
</comment>
<name>A0AAV1ZK87_9ARAC</name>
<accession>A0AAV1ZK87</accession>
<evidence type="ECO:0000313" key="2">
    <source>
        <dbReference type="EMBL" id="CAL1272173.1"/>
    </source>
</evidence>
<feature type="non-terminal residue" evidence="2">
    <location>
        <position position="162"/>
    </location>
</feature>
<proteinExistence type="predicted"/>
<keyword evidence="3" id="KW-1185">Reference proteome</keyword>
<protein>
    <submittedName>
        <fullName evidence="2">Uncharacterized protein</fullName>
    </submittedName>
</protein>
<dbReference type="EMBL" id="CAXIEN010000058">
    <property type="protein sequence ID" value="CAL1272173.1"/>
    <property type="molecule type" value="Genomic_DNA"/>
</dbReference>
<organism evidence="2 3">
    <name type="scientific">Larinioides sclopetarius</name>
    <dbReference type="NCBI Taxonomy" id="280406"/>
    <lineage>
        <taxon>Eukaryota</taxon>
        <taxon>Metazoa</taxon>
        <taxon>Ecdysozoa</taxon>
        <taxon>Arthropoda</taxon>
        <taxon>Chelicerata</taxon>
        <taxon>Arachnida</taxon>
        <taxon>Araneae</taxon>
        <taxon>Araneomorphae</taxon>
        <taxon>Entelegynae</taxon>
        <taxon>Araneoidea</taxon>
        <taxon>Araneidae</taxon>
        <taxon>Larinioides</taxon>
    </lineage>
</organism>
<feature type="non-terminal residue" evidence="2">
    <location>
        <position position="1"/>
    </location>
</feature>
<evidence type="ECO:0000256" key="1">
    <source>
        <dbReference type="SAM" id="Coils"/>
    </source>
</evidence>
<gene>
    <name evidence="2" type="ORF">LARSCL_LOCUS6226</name>
</gene>
<reference evidence="2 3" key="1">
    <citation type="submission" date="2024-04" db="EMBL/GenBank/DDBJ databases">
        <authorList>
            <person name="Rising A."/>
            <person name="Reimegard J."/>
            <person name="Sonavane S."/>
            <person name="Akerstrom W."/>
            <person name="Nylinder S."/>
            <person name="Hedman E."/>
            <person name="Kallberg Y."/>
        </authorList>
    </citation>
    <scope>NUCLEOTIDE SEQUENCE [LARGE SCALE GENOMIC DNA]</scope>
</reference>
<dbReference type="Proteomes" id="UP001497382">
    <property type="component" value="Unassembled WGS sequence"/>
</dbReference>
<keyword evidence="1" id="KW-0175">Coiled coil</keyword>
<evidence type="ECO:0000313" key="3">
    <source>
        <dbReference type="Proteomes" id="UP001497382"/>
    </source>
</evidence>
<sequence length="162" mass="18949">EAEARFLSQQATREELAQLAEQAEAKLESLRTEAQELRTKNEGLRGAELASPQIVLEKELEQAKLDNEEQSKRKSTAEYELERIKTLHADIKSGLWQQLQLMEKYLKEDEESDLMTDPDEKATVIVTKIENLLERIFEKLRDQDLDTLKEELKEEEFLQKME</sequence>
<feature type="coiled-coil region" evidence="1">
    <location>
        <begin position="13"/>
        <end position="80"/>
    </location>
</feature>